<reference evidence="3" key="1">
    <citation type="submission" date="2021-02" db="EMBL/GenBank/DDBJ databases">
        <title>Genome sequence of Rhodospirillales sp. strain TMPK1 isolated from soil.</title>
        <authorList>
            <person name="Nakai R."/>
            <person name="Kusada H."/>
            <person name="Tamaki H."/>
        </authorList>
    </citation>
    <scope>NUCLEOTIDE SEQUENCE</scope>
    <source>
        <strain evidence="3">TMPK1</strain>
    </source>
</reference>
<name>A0A8S8XHA0_9PROT</name>
<proteinExistence type="predicted"/>
<dbReference type="Proteomes" id="UP000681075">
    <property type="component" value="Unassembled WGS sequence"/>
</dbReference>
<protein>
    <submittedName>
        <fullName evidence="3">Uncharacterized protein</fullName>
    </submittedName>
</protein>
<dbReference type="RefSeq" id="WP_420244813.1">
    <property type="nucleotide sequence ID" value="NZ_BOPV01000001.1"/>
</dbReference>
<feature type="signal peptide" evidence="2">
    <location>
        <begin position="1"/>
        <end position="17"/>
    </location>
</feature>
<feature type="region of interest" description="Disordered" evidence="1">
    <location>
        <begin position="16"/>
        <end position="120"/>
    </location>
</feature>
<evidence type="ECO:0000256" key="1">
    <source>
        <dbReference type="SAM" id="MobiDB-lite"/>
    </source>
</evidence>
<feature type="compositionally biased region" description="Gly residues" evidence="1">
    <location>
        <begin position="68"/>
        <end position="81"/>
    </location>
</feature>
<organism evidence="3 4">
    <name type="scientific">Roseiterribacter gracilis</name>
    <dbReference type="NCBI Taxonomy" id="2812848"/>
    <lineage>
        <taxon>Bacteria</taxon>
        <taxon>Pseudomonadati</taxon>
        <taxon>Pseudomonadota</taxon>
        <taxon>Alphaproteobacteria</taxon>
        <taxon>Rhodospirillales</taxon>
        <taxon>Roseiterribacteraceae</taxon>
        <taxon>Roseiterribacter</taxon>
    </lineage>
</organism>
<evidence type="ECO:0000313" key="3">
    <source>
        <dbReference type="EMBL" id="GIL41361.1"/>
    </source>
</evidence>
<feature type="compositionally biased region" description="Low complexity" evidence="1">
    <location>
        <begin position="56"/>
        <end position="67"/>
    </location>
</feature>
<feature type="chain" id="PRO_5035922529" evidence="2">
    <location>
        <begin position="18"/>
        <end position="120"/>
    </location>
</feature>
<evidence type="ECO:0000313" key="4">
    <source>
        <dbReference type="Proteomes" id="UP000681075"/>
    </source>
</evidence>
<dbReference type="AlphaFoldDB" id="A0A8S8XHA0"/>
<evidence type="ECO:0000256" key="2">
    <source>
        <dbReference type="SAM" id="SignalP"/>
    </source>
</evidence>
<feature type="compositionally biased region" description="Low complexity" evidence="1">
    <location>
        <begin position="82"/>
        <end position="94"/>
    </location>
</feature>
<sequence length="120" mass="11590">MTKFLFAALLIAAPAFAQQQATQPQPEGTEGSSKNAATCQQANASGSGPASKTEQGPNSGTASSNSGGSTGWSGSGFGGSQTGTTPGTSATAGPRDLEQPAVATGLDLAGTSAKPAQNKC</sequence>
<keyword evidence="4" id="KW-1185">Reference proteome</keyword>
<gene>
    <name evidence="3" type="ORF">TMPK1_35980</name>
</gene>
<feature type="compositionally biased region" description="Polar residues" evidence="1">
    <location>
        <begin position="30"/>
        <end position="55"/>
    </location>
</feature>
<feature type="compositionally biased region" description="Low complexity" evidence="1">
    <location>
        <begin position="16"/>
        <end position="26"/>
    </location>
</feature>
<keyword evidence="2" id="KW-0732">Signal</keyword>
<comment type="caution">
    <text evidence="3">The sequence shown here is derived from an EMBL/GenBank/DDBJ whole genome shotgun (WGS) entry which is preliminary data.</text>
</comment>
<accession>A0A8S8XHA0</accession>
<dbReference type="EMBL" id="BOPV01000001">
    <property type="protein sequence ID" value="GIL41361.1"/>
    <property type="molecule type" value="Genomic_DNA"/>
</dbReference>